<proteinExistence type="inferred from homology"/>
<dbReference type="AlphaFoldDB" id="A0AAD6D6M1"/>
<gene>
    <name evidence="7" type="ORF">N7494_002961</name>
</gene>
<keyword evidence="4" id="KW-0560">Oxidoreductase</keyword>
<evidence type="ECO:0000259" key="6">
    <source>
        <dbReference type="Pfam" id="PF07976"/>
    </source>
</evidence>
<protein>
    <recommendedName>
        <fullName evidence="9">Phenol 2-monooxygenase</fullName>
    </recommendedName>
</protein>
<evidence type="ECO:0008006" key="9">
    <source>
        <dbReference type="Google" id="ProtNLM"/>
    </source>
</evidence>
<evidence type="ECO:0000313" key="7">
    <source>
        <dbReference type="EMBL" id="KAJ5553583.1"/>
    </source>
</evidence>
<dbReference type="PANTHER" id="PTHR43004">
    <property type="entry name" value="TRK SYSTEM POTASSIUM UPTAKE PROTEIN"/>
    <property type="match status" value="1"/>
</dbReference>
<dbReference type="PANTHER" id="PTHR43004:SF20">
    <property type="entry name" value="2-MONOOXYGENASE, PUTATIVE (AFU_ORTHOLOGUE AFUA_1G13660)-RELATED"/>
    <property type="match status" value="1"/>
</dbReference>
<dbReference type="Gene3D" id="3.40.30.20">
    <property type="match status" value="1"/>
</dbReference>
<dbReference type="Gene3D" id="3.50.50.60">
    <property type="entry name" value="FAD/NAD(P)-binding domain"/>
    <property type="match status" value="1"/>
</dbReference>
<dbReference type="Proteomes" id="UP001220324">
    <property type="component" value="Unassembled WGS sequence"/>
</dbReference>
<dbReference type="Pfam" id="PF01494">
    <property type="entry name" value="FAD_binding_3"/>
    <property type="match status" value="2"/>
</dbReference>
<feature type="domain" description="FAD-binding" evidence="5">
    <location>
        <begin position="188"/>
        <end position="398"/>
    </location>
</feature>
<dbReference type="InterPro" id="IPR036249">
    <property type="entry name" value="Thioredoxin-like_sf"/>
</dbReference>
<dbReference type="SUPFAM" id="SSF54373">
    <property type="entry name" value="FAD-linked reductases, C-terminal domain"/>
    <property type="match status" value="1"/>
</dbReference>
<name>A0AAD6D6M1_9EURO</name>
<dbReference type="InterPro" id="IPR038220">
    <property type="entry name" value="PHOX_C_sf"/>
</dbReference>
<evidence type="ECO:0000256" key="2">
    <source>
        <dbReference type="ARBA" id="ARBA00022630"/>
    </source>
</evidence>
<dbReference type="Gene3D" id="3.30.9.10">
    <property type="entry name" value="D-Amino Acid Oxidase, subunit A, domain 2"/>
    <property type="match status" value="1"/>
</dbReference>
<evidence type="ECO:0000259" key="5">
    <source>
        <dbReference type="Pfam" id="PF01494"/>
    </source>
</evidence>
<organism evidence="7 8">
    <name type="scientific">Penicillium frequentans</name>
    <dbReference type="NCBI Taxonomy" id="3151616"/>
    <lineage>
        <taxon>Eukaryota</taxon>
        <taxon>Fungi</taxon>
        <taxon>Dikarya</taxon>
        <taxon>Ascomycota</taxon>
        <taxon>Pezizomycotina</taxon>
        <taxon>Eurotiomycetes</taxon>
        <taxon>Eurotiomycetidae</taxon>
        <taxon>Eurotiales</taxon>
        <taxon>Aspergillaceae</taxon>
        <taxon>Penicillium</taxon>
    </lineage>
</organism>
<dbReference type="InterPro" id="IPR036188">
    <property type="entry name" value="FAD/NAD-bd_sf"/>
</dbReference>
<feature type="domain" description="Phenol hydroxylase-like C-terminal dimerisation" evidence="6">
    <location>
        <begin position="442"/>
        <end position="643"/>
    </location>
</feature>
<keyword evidence="3" id="KW-0274">FAD</keyword>
<keyword evidence="2" id="KW-0285">Flavoprotein</keyword>
<dbReference type="Pfam" id="PF07976">
    <property type="entry name" value="Phe_hydrox_dim"/>
    <property type="match status" value="1"/>
</dbReference>
<comment type="caution">
    <text evidence="7">The sequence shown here is derived from an EMBL/GenBank/DDBJ whole genome shotgun (WGS) entry which is preliminary data.</text>
</comment>
<accession>A0AAD6D6M1</accession>
<dbReference type="GO" id="GO:0071949">
    <property type="term" value="F:FAD binding"/>
    <property type="evidence" value="ECO:0007669"/>
    <property type="project" value="InterPro"/>
</dbReference>
<dbReference type="SUPFAM" id="SSF52833">
    <property type="entry name" value="Thioredoxin-like"/>
    <property type="match status" value="1"/>
</dbReference>
<dbReference type="CDD" id="cd02979">
    <property type="entry name" value="PHOX_C"/>
    <property type="match status" value="1"/>
</dbReference>
<sequence length="650" mass="73256">MSTNKFVSESETDVIILGAGPSGLMTAYWMARYGIRTRIVDKCPTKVFTGHADGIRMRTLEIFDSMGIYHRVEHEAHPAVEPGFWVPGPEGNLIRQGPITPSQVFESPYHHMLLSQGRIERFVLDSIREYSDIEVERGVLAESLEYDETLGSTNEYPITVTLSHRGSDNDITIPGNLEDVEWDDLTRQRKRASGKKEIIKAKYIIGCDGAHSWTRKQLDIPFEGASTEHIWGVIDVVPISNFPDIRRLGTVTSPAGTILVIPRERKLVRFYVPVHVANDETPNGRFDRSTITPEKIKARVQAILSPYTFDFQILDWWTAYQIGQRIAPTFAKGDHAFLAGDAVHTHSPKVGLGMNVSMQDGFNIGWKVALVIAGVADPAILNTYNEERHRIAELLLEFDKLWSSYFTAETKPPEDGAPGKTENMIKVVEEFQSFADGVKAFYGDSPLVCKGINEHEGPAFAVHLVPGERVSPAKLRQPADATIRWSMGIMESDGPFRLVVLAGDIRDQEQKARVDALGSWLMGLDESKPSVLTRYTSIPGRFDSLVDTLTIHSAPWTEVEFFDFPDSLRPFDPVMGWGYEKIWCDDPCVWDRDCDGKAYERWGVDRVRGAMFILRPDQYVGWVGELEDVEGLTRYLDGFLIRKRHQVHSQ</sequence>
<dbReference type="InterPro" id="IPR002938">
    <property type="entry name" value="FAD-bd"/>
</dbReference>
<dbReference type="InterPro" id="IPR012941">
    <property type="entry name" value="Phe_hydrox_C_dim_dom"/>
</dbReference>
<dbReference type="InterPro" id="IPR050641">
    <property type="entry name" value="RIFMO-like"/>
</dbReference>
<evidence type="ECO:0000256" key="4">
    <source>
        <dbReference type="ARBA" id="ARBA00023002"/>
    </source>
</evidence>
<reference evidence="7 8" key="1">
    <citation type="journal article" date="2023" name="IMA Fungus">
        <title>Comparative genomic study of the Penicillium genus elucidates a diverse pangenome and 15 lateral gene transfer events.</title>
        <authorList>
            <person name="Petersen C."/>
            <person name="Sorensen T."/>
            <person name="Nielsen M.R."/>
            <person name="Sondergaard T.E."/>
            <person name="Sorensen J.L."/>
            <person name="Fitzpatrick D.A."/>
            <person name="Frisvad J.C."/>
            <person name="Nielsen K.L."/>
        </authorList>
    </citation>
    <scope>NUCLEOTIDE SEQUENCE [LARGE SCALE GENOMIC DNA]</scope>
    <source>
        <strain evidence="7 8">IBT 35679</strain>
    </source>
</reference>
<dbReference type="SUPFAM" id="SSF51905">
    <property type="entry name" value="FAD/NAD(P)-binding domain"/>
    <property type="match status" value="1"/>
</dbReference>
<evidence type="ECO:0000256" key="1">
    <source>
        <dbReference type="ARBA" id="ARBA00007801"/>
    </source>
</evidence>
<evidence type="ECO:0000256" key="3">
    <source>
        <dbReference type="ARBA" id="ARBA00022827"/>
    </source>
</evidence>
<evidence type="ECO:0000313" key="8">
    <source>
        <dbReference type="Proteomes" id="UP001220324"/>
    </source>
</evidence>
<dbReference type="PRINTS" id="PR00420">
    <property type="entry name" value="RNGMNOXGNASE"/>
</dbReference>
<dbReference type="EMBL" id="JAQIZZ010000002">
    <property type="protein sequence ID" value="KAJ5553583.1"/>
    <property type="molecule type" value="Genomic_DNA"/>
</dbReference>
<feature type="domain" description="FAD-binding" evidence="5">
    <location>
        <begin position="11"/>
        <end position="149"/>
    </location>
</feature>
<comment type="similarity">
    <text evidence="1">Belongs to the PheA/TfdB FAD monooxygenase family.</text>
</comment>
<dbReference type="GO" id="GO:0016709">
    <property type="term" value="F:oxidoreductase activity, acting on paired donors, with incorporation or reduction of molecular oxygen, NAD(P)H as one donor, and incorporation of one atom of oxygen"/>
    <property type="evidence" value="ECO:0007669"/>
    <property type="project" value="UniProtKB-ARBA"/>
</dbReference>
<keyword evidence="8" id="KW-1185">Reference proteome</keyword>